<dbReference type="PANTHER" id="PTHR14097">
    <property type="entry name" value="OXIDOREDUCTASE HTATIP2"/>
    <property type="match status" value="1"/>
</dbReference>
<dbReference type="EMBL" id="JANBOJ010000148">
    <property type="protein sequence ID" value="KAJ1721802.1"/>
    <property type="molecule type" value="Genomic_DNA"/>
</dbReference>
<dbReference type="SUPFAM" id="SSF51735">
    <property type="entry name" value="NAD(P)-binding Rossmann-fold domains"/>
    <property type="match status" value="1"/>
</dbReference>
<dbReference type="PANTHER" id="PTHR14097:SF7">
    <property type="entry name" value="OXIDOREDUCTASE HTATIP2"/>
    <property type="match status" value="1"/>
</dbReference>
<dbReference type="Gene3D" id="3.40.50.720">
    <property type="entry name" value="NAD(P)-binding Rossmann-like Domain"/>
    <property type="match status" value="1"/>
</dbReference>
<dbReference type="GO" id="GO:0051170">
    <property type="term" value="P:import into nucleus"/>
    <property type="evidence" value="ECO:0007669"/>
    <property type="project" value="TreeGrafter"/>
</dbReference>
<name>A0A9W7Y0Q1_9FUNG</name>
<organism evidence="4 5">
    <name type="scientific">Coemansia erecta</name>
    <dbReference type="NCBI Taxonomy" id="147472"/>
    <lineage>
        <taxon>Eukaryota</taxon>
        <taxon>Fungi</taxon>
        <taxon>Fungi incertae sedis</taxon>
        <taxon>Zoopagomycota</taxon>
        <taxon>Kickxellomycotina</taxon>
        <taxon>Kickxellomycetes</taxon>
        <taxon>Kickxellales</taxon>
        <taxon>Kickxellaceae</taxon>
        <taxon>Coemansia</taxon>
    </lineage>
</organism>
<feature type="domain" description="NAD(P)-binding" evidence="3">
    <location>
        <begin position="46"/>
        <end position="176"/>
    </location>
</feature>
<keyword evidence="5" id="KW-1185">Reference proteome</keyword>
<dbReference type="Pfam" id="PF13460">
    <property type="entry name" value="NAD_binding_10"/>
    <property type="match status" value="1"/>
</dbReference>
<comment type="subcellular location">
    <subcellularLocation>
        <location evidence="1">Mitochondrion outer membrane</location>
        <topology evidence="1">Peripheral membrane protein</topology>
    </subcellularLocation>
</comment>
<dbReference type="InterPro" id="IPR036291">
    <property type="entry name" value="NAD(P)-bd_dom_sf"/>
</dbReference>
<reference evidence="4" key="1">
    <citation type="submission" date="2022-07" db="EMBL/GenBank/DDBJ databases">
        <title>Phylogenomic reconstructions and comparative analyses of Kickxellomycotina fungi.</title>
        <authorList>
            <person name="Reynolds N.K."/>
            <person name="Stajich J.E."/>
            <person name="Barry K."/>
            <person name="Grigoriev I.V."/>
            <person name="Crous P."/>
            <person name="Smith M.E."/>
        </authorList>
    </citation>
    <scope>NUCLEOTIDE SEQUENCE</scope>
    <source>
        <strain evidence="4">NBRC 32514</strain>
    </source>
</reference>
<dbReference type="Proteomes" id="UP001149813">
    <property type="component" value="Unassembled WGS sequence"/>
</dbReference>
<dbReference type="OrthoDB" id="430436at2759"/>
<evidence type="ECO:0000313" key="4">
    <source>
        <dbReference type="EMBL" id="KAJ1721802.1"/>
    </source>
</evidence>
<dbReference type="AlphaFoldDB" id="A0A9W7Y0Q1"/>
<dbReference type="InterPro" id="IPR016040">
    <property type="entry name" value="NAD(P)-bd_dom"/>
</dbReference>
<evidence type="ECO:0000313" key="5">
    <source>
        <dbReference type="Proteomes" id="UP001149813"/>
    </source>
</evidence>
<comment type="caution">
    <text evidence="4">The sequence shown here is derived from an EMBL/GenBank/DDBJ whole genome shotgun (WGS) entry which is preliminary data.</text>
</comment>
<evidence type="ECO:0000259" key="3">
    <source>
        <dbReference type="Pfam" id="PF13460"/>
    </source>
</evidence>
<evidence type="ECO:0000256" key="1">
    <source>
        <dbReference type="ARBA" id="ARBA00004450"/>
    </source>
</evidence>
<dbReference type="GO" id="GO:0005741">
    <property type="term" value="C:mitochondrial outer membrane"/>
    <property type="evidence" value="ECO:0007669"/>
    <property type="project" value="UniProtKB-SubCell"/>
</dbReference>
<sequence length="260" mass="28568">MASSTAAVAAAALKISSDKIVLGKGFLQAANEFKEKTPGKNALVLGGTGEVGREVVKHLLASGAFDKVTVFTRRPIEYTGSNSDKLVQKPIDFENEEQLRNDFSGHSHAYSCLGTTRAKSGKEDYYKIDHDYVLNAAKACKAANVESYSICSSTGADKNSHFLYTRTKGEVDDEVQKMGFANVGVFRPAMIECNREEARIMEKMALYVVPVLKLVFPKSVGIPSSTIAWSMVYNSIHPTKDRESNIFSNADMLNMFEKNQ</sequence>
<proteinExistence type="inferred from homology"/>
<gene>
    <name evidence="4" type="primary">HTATIP2</name>
    <name evidence="4" type="ORF">LPJ53_003715</name>
</gene>
<comment type="similarity">
    <text evidence="2">Belongs to the FMP52 family.</text>
</comment>
<accession>A0A9W7Y0Q1</accession>
<evidence type="ECO:0000256" key="2">
    <source>
        <dbReference type="ARBA" id="ARBA00006617"/>
    </source>
</evidence>
<protein>
    <submittedName>
        <fullName evidence="4">Oxidoreductase htatip2</fullName>
    </submittedName>
</protein>